<accession>A0A3N4HRN3</accession>
<dbReference type="Proteomes" id="UP000275078">
    <property type="component" value="Unassembled WGS sequence"/>
</dbReference>
<name>A0A3N4HRN3_ASCIM</name>
<evidence type="ECO:0000313" key="2">
    <source>
        <dbReference type="EMBL" id="RPA75148.1"/>
    </source>
</evidence>
<keyword evidence="3" id="KW-1185">Reference proteome</keyword>
<keyword evidence="1" id="KW-0732">Signal</keyword>
<dbReference type="EMBL" id="ML119770">
    <property type="protein sequence ID" value="RPA75148.1"/>
    <property type="molecule type" value="Genomic_DNA"/>
</dbReference>
<protein>
    <submittedName>
        <fullName evidence="2">Uncharacterized protein</fullName>
    </submittedName>
</protein>
<evidence type="ECO:0000313" key="3">
    <source>
        <dbReference type="Proteomes" id="UP000275078"/>
    </source>
</evidence>
<reference evidence="2 3" key="1">
    <citation type="journal article" date="2018" name="Nat. Ecol. Evol.">
        <title>Pezizomycetes genomes reveal the molecular basis of ectomycorrhizal truffle lifestyle.</title>
        <authorList>
            <person name="Murat C."/>
            <person name="Payen T."/>
            <person name="Noel B."/>
            <person name="Kuo A."/>
            <person name="Morin E."/>
            <person name="Chen J."/>
            <person name="Kohler A."/>
            <person name="Krizsan K."/>
            <person name="Balestrini R."/>
            <person name="Da Silva C."/>
            <person name="Montanini B."/>
            <person name="Hainaut M."/>
            <person name="Levati E."/>
            <person name="Barry K.W."/>
            <person name="Belfiori B."/>
            <person name="Cichocki N."/>
            <person name="Clum A."/>
            <person name="Dockter R.B."/>
            <person name="Fauchery L."/>
            <person name="Guy J."/>
            <person name="Iotti M."/>
            <person name="Le Tacon F."/>
            <person name="Lindquist E.A."/>
            <person name="Lipzen A."/>
            <person name="Malagnac F."/>
            <person name="Mello A."/>
            <person name="Molinier V."/>
            <person name="Miyauchi S."/>
            <person name="Poulain J."/>
            <person name="Riccioni C."/>
            <person name="Rubini A."/>
            <person name="Sitrit Y."/>
            <person name="Splivallo R."/>
            <person name="Traeger S."/>
            <person name="Wang M."/>
            <person name="Zifcakova L."/>
            <person name="Wipf D."/>
            <person name="Zambonelli A."/>
            <person name="Paolocci F."/>
            <person name="Nowrousian M."/>
            <person name="Ottonello S."/>
            <person name="Baldrian P."/>
            <person name="Spatafora J.W."/>
            <person name="Henrissat B."/>
            <person name="Nagy L.G."/>
            <person name="Aury J.M."/>
            <person name="Wincker P."/>
            <person name="Grigoriev I.V."/>
            <person name="Bonfante P."/>
            <person name="Martin F.M."/>
        </authorList>
    </citation>
    <scope>NUCLEOTIDE SEQUENCE [LARGE SCALE GENOMIC DNA]</scope>
    <source>
        <strain evidence="2 3">RN42</strain>
    </source>
</reference>
<feature type="chain" id="PRO_5017992137" evidence="1">
    <location>
        <begin position="32"/>
        <end position="138"/>
    </location>
</feature>
<sequence length="138" mass="15683">MTNWYIEGSFLFTWVLQQWLQTLLTRTYTTGTLCNQLEAGEITEDVDTEQLLDPGEEDAADMVNVQPTTIPGRLVKWLSLSFATTRYCSEIAWMKVDSVRSMLLGSQSLRCTMVWSHVKTPCVMPTSSVTQRKHTNKG</sequence>
<feature type="signal peptide" evidence="1">
    <location>
        <begin position="1"/>
        <end position="31"/>
    </location>
</feature>
<proteinExistence type="predicted"/>
<gene>
    <name evidence="2" type="ORF">BJ508DRAFT_23721</name>
</gene>
<evidence type="ECO:0000256" key="1">
    <source>
        <dbReference type="SAM" id="SignalP"/>
    </source>
</evidence>
<organism evidence="2 3">
    <name type="scientific">Ascobolus immersus RN42</name>
    <dbReference type="NCBI Taxonomy" id="1160509"/>
    <lineage>
        <taxon>Eukaryota</taxon>
        <taxon>Fungi</taxon>
        <taxon>Dikarya</taxon>
        <taxon>Ascomycota</taxon>
        <taxon>Pezizomycotina</taxon>
        <taxon>Pezizomycetes</taxon>
        <taxon>Pezizales</taxon>
        <taxon>Ascobolaceae</taxon>
        <taxon>Ascobolus</taxon>
    </lineage>
</organism>
<dbReference type="AlphaFoldDB" id="A0A3N4HRN3"/>